<dbReference type="SUPFAM" id="SSF56112">
    <property type="entry name" value="Protein kinase-like (PK-like)"/>
    <property type="match status" value="1"/>
</dbReference>
<evidence type="ECO:0000313" key="2">
    <source>
        <dbReference type="EMBL" id="KAL0638092.1"/>
    </source>
</evidence>
<reference evidence="2 3" key="1">
    <citation type="submission" date="2024-02" db="EMBL/GenBank/DDBJ databases">
        <title>Discinaceae phylogenomics.</title>
        <authorList>
            <person name="Dirks A.C."/>
            <person name="James T.Y."/>
        </authorList>
    </citation>
    <scope>NUCLEOTIDE SEQUENCE [LARGE SCALE GENOMIC DNA]</scope>
    <source>
        <strain evidence="2 3">ACD0624</strain>
    </source>
</reference>
<evidence type="ECO:0000313" key="3">
    <source>
        <dbReference type="Proteomes" id="UP001447188"/>
    </source>
</evidence>
<dbReference type="Pfam" id="PF01636">
    <property type="entry name" value="APH"/>
    <property type="match status" value="1"/>
</dbReference>
<sequence length="313" mass="35631">MSEAQSIIDTAFPNRHRAIISTEELAHGVYNPSYLILLQDNSRYVLKVAPPPDVRVLHYESFILEAEASTLRLIQERTTVPVPELIVYDENCDILDSPYLLMTYPPGVTLDKLRPLLSSSDLDAIDHTVGHYLRQVGNVASDRQCFGRGLSRAKMYVSWRECFMALTEAVLRDGEDMLVILPYEQLRQQFRQWAYTLDEVVQPRLSVLDFGDSSVLVDPETRTVTGLIGFERSGWFDPLLSVAFQRPSSAFIEGYGKDVLDTANKKCRSLLYSCYYSSVKIVGTYYQAGNVNEMEERKNLIRCLDALVSWMTE</sequence>
<dbReference type="Gene3D" id="3.30.200.20">
    <property type="entry name" value="Phosphorylase Kinase, domain 1"/>
    <property type="match status" value="1"/>
</dbReference>
<gene>
    <name evidence="2" type="ORF">Q9L58_002872</name>
</gene>
<keyword evidence="3" id="KW-1185">Reference proteome</keyword>
<organism evidence="2 3">
    <name type="scientific">Discina gigas</name>
    <dbReference type="NCBI Taxonomy" id="1032678"/>
    <lineage>
        <taxon>Eukaryota</taxon>
        <taxon>Fungi</taxon>
        <taxon>Dikarya</taxon>
        <taxon>Ascomycota</taxon>
        <taxon>Pezizomycotina</taxon>
        <taxon>Pezizomycetes</taxon>
        <taxon>Pezizales</taxon>
        <taxon>Discinaceae</taxon>
        <taxon>Discina</taxon>
    </lineage>
</organism>
<dbReference type="PANTHER" id="PTHR21310">
    <property type="entry name" value="AMINOGLYCOSIDE PHOSPHOTRANSFERASE-RELATED-RELATED"/>
    <property type="match status" value="1"/>
</dbReference>
<name>A0ABR3GQA2_9PEZI</name>
<evidence type="ECO:0000259" key="1">
    <source>
        <dbReference type="Pfam" id="PF01636"/>
    </source>
</evidence>
<dbReference type="PANTHER" id="PTHR21310:SF59">
    <property type="entry name" value="AMINOGLYCOSIDE PHOSPHOTRANSFERASE DOMAIN-CONTAINING PROTEIN"/>
    <property type="match status" value="1"/>
</dbReference>
<dbReference type="Proteomes" id="UP001447188">
    <property type="component" value="Unassembled WGS sequence"/>
</dbReference>
<dbReference type="EMBL" id="JBBBZM010000026">
    <property type="protein sequence ID" value="KAL0638092.1"/>
    <property type="molecule type" value="Genomic_DNA"/>
</dbReference>
<comment type="caution">
    <text evidence="2">The sequence shown here is derived from an EMBL/GenBank/DDBJ whole genome shotgun (WGS) entry which is preliminary data.</text>
</comment>
<feature type="domain" description="Aminoglycoside phosphotransferase" evidence="1">
    <location>
        <begin position="23"/>
        <end position="239"/>
    </location>
</feature>
<accession>A0ABR3GQA2</accession>
<dbReference type="InterPro" id="IPR011009">
    <property type="entry name" value="Kinase-like_dom_sf"/>
</dbReference>
<dbReference type="InterPro" id="IPR051678">
    <property type="entry name" value="AGP_Transferase"/>
</dbReference>
<proteinExistence type="predicted"/>
<dbReference type="InterPro" id="IPR002575">
    <property type="entry name" value="Aminoglycoside_PTrfase"/>
</dbReference>
<protein>
    <recommendedName>
        <fullName evidence="1">Aminoglycoside phosphotransferase domain-containing protein</fullName>
    </recommendedName>
</protein>